<dbReference type="AlphaFoldDB" id="L1QBZ7"/>
<evidence type="ECO:0000313" key="2">
    <source>
        <dbReference type="Proteomes" id="UP000010420"/>
    </source>
</evidence>
<sequence length="125" mass="14659">MALEVVGFYRDSRSLYEECKKCQSYHAIIVMKDGSMCDGIIEEVNDDSVTILVGENVIEKECAEEANRQGPFGHGQPGGFRRFRRRNFPMRNIDRVGPLRYPYIIPPYPIYPYPYPYPYPYYPYI</sequence>
<dbReference type="PATRIC" id="fig|545697.3.peg.2424"/>
<dbReference type="OrthoDB" id="2628646at2"/>
<accession>L1QBZ7</accession>
<evidence type="ECO:0000313" key="1">
    <source>
        <dbReference type="EMBL" id="EKY25471.1"/>
    </source>
</evidence>
<reference evidence="1 2" key="1">
    <citation type="submission" date="2012-05" db="EMBL/GenBank/DDBJ databases">
        <authorList>
            <person name="Weinstock G."/>
            <person name="Sodergren E."/>
            <person name="Lobos E.A."/>
            <person name="Fulton L."/>
            <person name="Fulton R."/>
            <person name="Courtney L."/>
            <person name="Fronick C."/>
            <person name="O'Laughlin M."/>
            <person name="Godfrey J."/>
            <person name="Wilson R.M."/>
            <person name="Miner T."/>
            <person name="Farmer C."/>
            <person name="Delehaunty K."/>
            <person name="Cordes M."/>
            <person name="Minx P."/>
            <person name="Tomlinson C."/>
            <person name="Chen J."/>
            <person name="Wollam A."/>
            <person name="Pepin K.H."/>
            <person name="Bhonagiri V."/>
            <person name="Zhang X."/>
            <person name="Suruliraj S."/>
            <person name="Warren W."/>
            <person name="Mitreva M."/>
            <person name="Mardis E.R."/>
            <person name="Wilson R.K."/>
        </authorList>
    </citation>
    <scope>NUCLEOTIDE SEQUENCE [LARGE SCALE GENOMIC DNA]</scope>
    <source>
        <strain evidence="1 2">DSM 1785</strain>
    </source>
</reference>
<protein>
    <submittedName>
        <fullName evidence="1">Uncharacterized protein</fullName>
    </submittedName>
</protein>
<gene>
    <name evidence="1" type="ORF">HMPREF0216_02463</name>
</gene>
<comment type="caution">
    <text evidence="1">The sequence shown here is derived from an EMBL/GenBank/DDBJ whole genome shotgun (WGS) entry which is preliminary data.</text>
</comment>
<proteinExistence type="predicted"/>
<organism evidence="1 2">
    <name type="scientific">Clostridium celatum DSM 1785</name>
    <dbReference type="NCBI Taxonomy" id="545697"/>
    <lineage>
        <taxon>Bacteria</taxon>
        <taxon>Bacillati</taxon>
        <taxon>Bacillota</taxon>
        <taxon>Clostridia</taxon>
        <taxon>Eubacteriales</taxon>
        <taxon>Clostridiaceae</taxon>
        <taxon>Clostridium</taxon>
    </lineage>
</organism>
<keyword evidence="2" id="KW-1185">Reference proteome</keyword>
<dbReference type="Proteomes" id="UP000010420">
    <property type="component" value="Unassembled WGS sequence"/>
</dbReference>
<dbReference type="EMBL" id="AMEZ01000069">
    <property type="protein sequence ID" value="EKY25471.1"/>
    <property type="molecule type" value="Genomic_DNA"/>
</dbReference>
<dbReference type="RefSeq" id="WP_005214366.1">
    <property type="nucleotide sequence ID" value="NZ_KB291659.1"/>
</dbReference>
<dbReference type="STRING" id="545697.HMPREF0216_02463"/>
<name>L1QBZ7_9CLOT</name>
<dbReference type="eggNOG" id="ENOG5032S6I">
    <property type="taxonomic scope" value="Bacteria"/>
</dbReference>
<dbReference type="HOGENOM" id="CLU_164661_0_0_9"/>